<gene>
    <name evidence="1" type="ORF">Y5W_02296</name>
</gene>
<keyword evidence="2" id="KW-1185">Reference proteome</keyword>
<dbReference type="InterPro" id="IPR010662">
    <property type="entry name" value="RBBP9/YdeN"/>
</dbReference>
<name>A0ABS0AS82_9GAMM</name>
<evidence type="ECO:0000313" key="1">
    <source>
        <dbReference type="EMBL" id="MBF5057002.1"/>
    </source>
</evidence>
<dbReference type="GO" id="GO:0016787">
    <property type="term" value="F:hydrolase activity"/>
    <property type="evidence" value="ECO:0007669"/>
    <property type="project" value="UniProtKB-KW"/>
</dbReference>
<proteinExistence type="predicted"/>
<dbReference type="InterPro" id="IPR029058">
    <property type="entry name" value="AB_hydrolase_fold"/>
</dbReference>
<dbReference type="Proteomes" id="UP000662703">
    <property type="component" value="Unassembled WGS sequence"/>
</dbReference>
<sequence length="195" mass="21500">MSPPVDVARRAPARPRVRSVQDDAPFQGILVPGLNGSDEHHWQSRWREHMPWLRPIELDDWRHPDLNLWLAALERALAPLAEPALLIGHSFGSLACAAYAAARPEKVAGLLLVAPACPAPLEIEDLAGPLPVPARVIASTTDPWMELEDSRRLARHWGAAFRNGGDLGHINAASGVGEWRQGLQDLRWLLTQRNA</sequence>
<accession>A0ABS0AS82</accession>
<protein>
    <submittedName>
        <fullName evidence="1">Alpha/beta hydrolase family protein</fullName>
    </submittedName>
</protein>
<comment type="caution">
    <text evidence="1">The sequence shown here is derived from an EMBL/GenBank/DDBJ whole genome shotgun (WGS) entry which is preliminary data.</text>
</comment>
<dbReference type="Gene3D" id="3.40.50.1820">
    <property type="entry name" value="alpha/beta hydrolase"/>
    <property type="match status" value="1"/>
</dbReference>
<dbReference type="SUPFAM" id="SSF53474">
    <property type="entry name" value="alpha/beta-Hydrolases"/>
    <property type="match status" value="1"/>
</dbReference>
<keyword evidence="1" id="KW-0378">Hydrolase</keyword>
<evidence type="ECO:0000313" key="2">
    <source>
        <dbReference type="Proteomes" id="UP000662703"/>
    </source>
</evidence>
<reference evidence="1 2" key="1">
    <citation type="submission" date="2012-09" db="EMBL/GenBank/DDBJ databases">
        <title>Genome Sequence of alkane-degrading Bacterium Alcanivorax sp. 521-1.</title>
        <authorList>
            <person name="Lai Q."/>
            <person name="Shao Z."/>
        </authorList>
    </citation>
    <scope>NUCLEOTIDE SEQUENCE [LARGE SCALE GENOMIC DNA]</scope>
    <source>
        <strain evidence="1 2">521-1</strain>
    </source>
</reference>
<dbReference type="Pfam" id="PF06821">
    <property type="entry name" value="Ser_hydrolase"/>
    <property type="match status" value="1"/>
</dbReference>
<organism evidence="1 2">
    <name type="scientific">Alloalcanivorax profundimaris</name>
    <dbReference type="NCBI Taxonomy" id="2735259"/>
    <lineage>
        <taxon>Bacteria</taxon>
        <taxon>Pseudomonadati</taxon>
        <taxon>Pseudomonadota</taxon>
        <taxon>Gammaproteobacteria</taxon>
        <taxon>Oceanospirillales</taxon>
        <taxon>Alcanivoracaceae</taxon>
        <taxon>Alloalcanivorax</taxon>
    </lineage>
</organism>
<dbReference type="EMBL" id="ARXX01000034">
    <property type="protein sequence ID" value="MBF5057002.1"/>
    <property type="molecule type" value="Genomic_DNA"/>
</dbReference>